<organism evidence="3 4">
    <name type="scientific">Paenibacillus arenosi</name>
    <dbReference type="NCBI Taxonomy" id="2774142"/>
    <lineage>
        <taxon>Bacteria</taxon>
        <taxon>Bacillati</taxon>
        <taxon>Bacillota</taxon>
        <taxon>Bacilli</taxon>
        <taxon>Bacillales</taxon>
        <taxon>Paenibacillaceae</taxon>
        <taxon>Paenibacillus</taxon>
    </lineage>
</organism>
<dbReference type="InterPro" id="IPR050275">
    <property type="entry name" value="PGM_Phosphatase"/>
</dbReference>
<dbReference type="InterPro" id="IPR001345">
    <property type="entry name" value="PG/BPGM_mutase_AS"/>
</dbReference>
<dbReference type="PANTHER" id="PTHR48100:SF1">
    <property type="entry name" value="HISTIDINE PHOSPHATASE FAMILY PROTEIN-RELATED"/>
    <property type="match status" value="1"/>
</dbReference>
<comment type="caution">
    <text evidence="3">The sequence shown here is derived from an EMBL/GenBank/DDBJ whole genome shotgun (WGS) entry which is preliminary data.</text>
</comment>
<reference evidence="3 4" key="1">
    <citation type="submission" date="2020-09" db="EMBL/GenBank/DDBJ databases">
        <title>Paenibacillus sp. CAU 1523 isolated from sand of Haeundae Beach.</title>
        <authorList>
            <person name="Kim W."/>
        </authorList>
    </citation>
    <scope>NUCLEOTIDE SEQUENCE [LARGE SCALE GENOMIC DNA]</scope>
    <source>
        <strain evidence="3 4">CAU 1523</strain>
    </source>
</reference>
<evidence type="ECO:0000256" key="2">
    <source>
        <dbReference type="ARBA" id="ARBA00023235"/>
    </source>
</evidence>
<dbReference type="RefSeq" id="WP_192027271.1">
    <property type="nucleotide sequence ID" value="NZ_JACYTN010000036.1"/>
</dbReference>
<name>A0ABR9B3V9_9BACL</name>
<protein>
    <submittedName>
        <fullName evidence="3">Histidine phosphatase family protein</fullName>
    </submittedName>
</protein>
<dbReference type="Gene3D" id="3.40.50.1240">
    <property type="entry name" value="Phosphoglycerate mutase-like"/>
    <property type="match status" value="1"/>
</dbReference>
<accession>A0ABR9B3V9</accession>
<proteinExistence type="predicted"/>
<dbReference type="CDD" id="cd07067">
    <property type="entry name" value="HP_PGM_like"/>
    <property type="match status" value="1"/>
</dbReference>
<keyword evidence="4" id="KW-1185">Reference proteome</keyword>
<sequence length="212" mass="24208">MANHITTVSIVRHGQTEWNVEHRLQGHQDSPLTEFGVRQAEWLGEAMANETIDTMYSSSSGRAHRTAEIIRGSRSIDIIDTDDFKEIGLGSWEGISQAEAKERYPEQFDHFWKDPDQFRVDNSETFQQVSERAVRKLNEIVSEHRGKSIVIVTHTVVVKVLMAHFEGRAMNKLWDLPYIHPACLCKVQFVGDEPSILLHGDTSHYKEEPVPS</sequence>
<dbReference type="Pfam" id="PF00300">
    <property type="entry name" value="His_Phos_1"/>
    <property type="match status" value="1"/>
</dbReference>
<evidence type="ECO:0000313" key="4">
    <source>
        <dbReference type="Proteomes" id="UP000634529"/>
    </source>
</evidence>
<dbReference type="InterPro" id="IPR013078">
    <property type="entry name" value="His_Pase_superF_clade-1"/>
</dbReference>
<dbReference type="Proteomes" id="UP000634529">
    <property type="component" value="Unassembled WGS sequence"/>
</dbReference>
<dbReference type="EMBL" id="JACYTN010000036">
    <property type="protein sequence ID" value="MBD8501058.1"/>
    <property type="molecule type" value="Genomic_DNA"/>
</dbReference>
<dbReference type="PROSITE" id="PS00175">
    <property type="entry name" value="PG_MUTASE"/>
    <property type="match status" value="1"/>
</dbReference>
<keyword evidence="2" id="KW-0413">Isomerase</keyword>
<evidence type="ECO:0000313" key="3">
    <source>
        <dbReference type="EMBL" id="MBD8501058.1"/>
    </source>
</evidence>
<evidence type="ECO:0000256" key="1">
    <source>
        <dbReference type="ARBA" id="ARBA00023152"/>
    </source>
</evidence>
<dbReference type="SUPFAM" id="SSF53254">
    <property type="entry name" value="Phosphoglycerate mutase-like"/>
    <property type="match status" value="1"/>
</dbReference>
<keyword evidence="1" id="KW-0324">Glycolysis</keyword>
<dbReference type="InterPro" id="IPR029033">
    <property type="entry name" value="His_PPase_superfam"/>
</dbReference>
<dbReference type="SMART" id="SM00855">
    <property type="entry name" value="PGAM"/>
    <property type="match status" value="1"/>
</dbReference>
<dbReference type="PANTHER" id="PTHR48100">
    <property type="entry name" value="BROAD-SPECIFICITY PHOSPHATASE YOR283W-RELATED"/>
    <property type="match status" value="1"/>
</dbReference>
<gene>
    <name evidence="3" type="ORF">IFO66_22555</name>
</gene>